<dbReference type="RefSeq" id="WP_186852414.1">
    <property type="nucleotide sequence ID" value="NZ_JACOPO010000002.1"/>
</dbReference>
<comment type="caution">
    <text evidence="2">The sequence shown here is derived from an EMBL/GenBank/DDBJ whole genome shotgun (WGS) entry which is preliminary data.</text>
</comment>
<proteinExistence type="predicted"/>
<dbReference type="AlphaFoldDB" id="A0A8J6MCT0"/>
<organism evidence="2 3">
    <name type="scientific">Flintibacter hominis</name>
    <dbReference type="NCBI Taxonomy" id="2763048"/>
    <lineage>
        <taxon>Bacteria</taxon>
        <taxon>Bacillati</taxon>
        <taxon>Bacillota</taxon>
        <taxon>Clostridia</taxon>
        <taxon>Eubacteriales</taxon>
        <taxon>Flintibacter</taxon>
    </lineage>
</organism>
<sequence length="66" mass="7419">MYEIEAVTKLERCPECGVVGLQTAYGYKTRYISDLPNSGMQVTLKLRVQIFVSVLRCDLYAGLQDA</sequence>
<evidence type="ECO:0000259" key="1">
    <source>
        <dbReference type="Pfam" id="PF14690"/>
    </source>
</evidence>
<dbReference type="Pfam" id="PF14690">
    <property type="entry name" value="Zn_ribbon_ISL3"/>
    <property type="match status" value="1"/>
</dbReference>
<evidence type="ECO:0000313" key="3">
    <source>
        <dbReference type="Proteomes" id="UP000628736"/>
    </source>
</evidence>
<reference evidence="2" key="1">
    <citation type="submission" date="2020-08" db="EMBL/GenBank/DDBJ databases">
        <title>Genome public.</title>
        <authorList>
            <person name="Liu C."/>
            <person name="Sun Q."/>
        </authorList>
    </citation>
    <scope>NUCLEOTIDE SEQUENCE</scope>
    <source>
        <strain evidence="2">NSJ-23</strain>
    </source>
</reference>
<accession>A0A8J6MCT0</accession>
<dbReference type="EMBL" id="JACOPO010000002">
    <property type="protein sequence ID" value="MBC5722181.1"/>
    <property type="molecule type" value="Genomic_DNA"/>
</dbReference>
<feature type="domain" description="Transposase IS204/IS1001/IS1096/IS1165 zinc-finger" evidence="1">
    <location>
        <begin position="11"/>
        <end position="51"/>
    </location>
</feature>
<keyword evidence="3" id="KW-1185">Reference proteome</keyword>
<evidence type="ECO:0000313" key="2">
    <source>
        <dbReference type="EMBL" id="MBC5722181.1"/>
    </source>
</evidence>
<gene>
    <name evidence="2" type="ORF">H8S11_05050</name>
</gene>
<dbReference type="Proteomes" id="UP000628736">
    <property type="component" value="Unassembled WGS sequence"/>
</dbReference>
<protein>
    <submittedName>
        <fullName evidence="2">Transposase family protein</fullName>
    </submittedName>
</protein>
<dbReference type="InterPro" id="IPR029261">
    <property type="entry name" value="Transposase_Znf"/>
</dbReference>
<name>A0A8J6MCT0_9FIRM</name>